<keyword evidence="3" id="KW-1185">Reference proteome</keyword>
<protein>
    <submittedName>
        <fullName evidence="2">Uncharacterized protein</fullName>
    </submittedName>
</protein>
<dbReference type="AlphaFoldDB" id="A0A9K3EEE0"/>
<accession>A0A9K3EEE0</accession>
<dbReference type="Gramene" id="mRNA:HanXRQr2_Chr13g0572121">
    <property type="protein sequence ID" value="mRNA:HanXRQr2_Chr13g0572121"/>
    <property type="gene ID" value="HanXRQr2_Chr13g0572121"/>
</dbReference>
<keyword evidence="1" id="KW-0732">Signal</keyword>
<dbReference type="Proteomes" id="UP000215914">
    <property type="component" value="Unassembled WGS sequence"/>
</dbReference>
<comment type="caution">
    <text evidence="2">The sequence shown here is derived from an EMBL/GenBank/DDBJ whole genome shotgun (WGS) entry which is preliminary data.</text>
</comment>
<gene>
    <name evidence="2" type="ORF">HanXRQr2_Chr13g0572121</name>
</gene>
<organism evidence="2 3">
    <name type="scientific">Helianthus annuus</name>
    <name type="common">Common sunflower</name>
    <dbReference type="NCBI Taxonomy" id="4232"/>
    <lineage>
        <taxon>Eukaryota</taxon>
        <taxon>Viridiplantae</taxon>
        <taxon>Streptophyta</taxon>
        <taxon>Embryophyta</taxon>
        <taxon>Tracheophyta</taxon>
        <taxon>Spermatophyta</taxon>
        <taxon>Magnoliopsida</taxon>
        <taxon>eudicotyledons</taxon>
        <taxon>Gunneridae</taxon>
        <taxon>Pentapetalae</taxon>
        <taxon>asterids</taxon>
        <taxon>campanulids</taxon>
        <taxon>Asterales</taxon>
        <taxon>Asteraceae</taxon>
        <taxon>Asteroideae</taxon>
        <taxon>Heliantheae alliance</taxon>
        <taxon>Heliantheae</taxon>
        <taxon>Helianthus</taxon>
    </lineage>
</organism>
<evidence type="ECO:0000313" key="2">
    <source>
        <dbReference type="EMBL" id="KAF5772042.1"/>
    </source>
</evidence>
<proteinExistence type="predicted"/>
<sequence length="75" mass="8315">MNSLSHGSKSSSIKPFSSLFSFILLLLSQPSAAAVLLCISNGSSKDWVVHVEMKESRVIRAQEYIKLSQERMVCL</sequence>
<name>A0A9K3EEE0_HELAN</name>
<reference evidence="2" key="1">
    <citation type="journal article" date="2017" name="Nature">
        <title>The sunflower genome provides insights into oil metabolism, flowering and Asterid evolution.</title>
        <authorList>
            <person name="Badouin H."/>
            <person name="Gouzy J."/>
            <person name="Grassa C.J."/>
            <person name="Murat F."/>
            <person name="Staton S.E."/>
            <person name="Cottret L."/>
            <person name="Lelandais-Briere C."/>
            <person name="Owens G.L."/>
            <person name="Carrere S."/>
            <person name="Mayjonade B."/>
            <person name="Legrand L."/>
            <person name="Gill N."/>
            <person name="Kane N.C."/>
            <person name="Bowers J.E."/>
            <person name="Hubner S."/>
            <person name="Bellec A."/>
            <person name="Berard A."/>
            <person name="Berges H."/>
            <person name="Blanchet N."/>
            <person name="Boniface M.C."/>
            <person name="Brunel D."/>
            <person name="Catrice O."/>
            <person name="Chaidir N."/>
            <person name="Claudel C."/>
            <person name="Donnadieu C."/>
            <person name="Faraut T."/>
            <person name="Fievet G."/>
            <person name="Helmstetter N."/>
            <person name="King M."/>
            <person name="Knapp S.J."/>
            <person name="Lai Z."/>
            <person name="Le Paslier M.C."/>
            <person name="Lippi Y."/>
            <person name="Lorenzon L."/>
            <person name="Mandel J.R."/>
            <person name="Marage G."/>
            <person name="Marchand G."/>
            <person name="Marquand E."/>
            <person name="Bret-Mestries E."/>
            <person name="Morien E."/>
            <person name="Nambeesan S."/>
            <person name="Nguyen T."/>
            <person name="Pegot-Espagnet P."/>
            <person name="Pouilly N."/>
            <person name="Raftis F."/>
            <person name="Sallet E."/>
            <person name="Schiex T."/>
            <person name="Thomas J."/>
            <person name="Vandecasteele C."/>
            <person name="Vares D."/>
            <person name="Vear F."/>
            <person name="Vautrin S."/>
            <person name="Crespi M."/>
            <person name="Mangin B."/>
            <person name="Burke J.M."/>
            <person name="Salse J."/>
            <person name="Munos S."/>
            <person name="Vincourt P."/>
            <person name="Rieseberg L.H."/>
            <person name="Langlade N.B."/>
        </authorList>
    </citation>
    <scope>NUCLEOTIDE SEQUENCE</scope>
    <source>
        <tissue evidence="2">Leaves</tissue>
    </source>
</reference>
<feature type="chain" id="PRO_5039901684" evidence="1">
    <location>
        <begin position="34"/>
        <end position="75"/>
    </location>
</feature>
<feature type="signal peptide" evidence="1">
    <location>
        <begin position="1"/>
        <end position="33"/>
    </location>
</feature>
<reference evidence="2" key="2">
    <citation type="submission" date="2020-06" db="EMBL/GenBank/DDBJ databases">
        <title>Helianthus annuus Genome sequencing and assembly Release 2.</title>
        <authorList>
            <person name="Gouzy J."/>
            <person name="Langlade N."/>
            <person name="Munos S."/>
        </authorList>
    </citation>
    <scope>NUCLEOTIDE SEQUENCE</scope>
    <source>
        <tissue evidence="2">Leaves</tissue>
    </source>
</reference>
<evidence type="ECO:0000313" key="3">
    <source>
        <dbReference type="Proteomes" id="UP000215914"/>
    </source>
</evidence>
<dbReference type="EMBL" id="MNCJ02000328">
    <property type="protein sequence ID" value="KAF5772042.1"/>
    <property type="molecule type" value="Genomic_DNA"/>
</dbReference>
<evidence type="ECO:0000256" key="1">
    <source>
        <dbReference type="SAM" id="SignalP"/>
    </source>
</evidence>